<evidence type="ECO:0000256" key="6">
    <source>
        <dbReference type="ARBA" id="ARBA00022842"/>
    </source>
</evidence>
<evidence type="ECO:0000256" key="12">
    <source>
        <dbReference type="PROSITE-ProRule" id="PRU10112"/>
    </source>
</evidence>
<dbReference type="EC" id="4.1.1.31" evidence="4 10"/>
<accession>A0A4V2P8A0</accession>
<evidence type="ECO:0000313" key="14">
    <source>
        <dbReference type="Proteomes" id="UP000294887"/>
    </source>
</evidence>
<keyword evidence="14" id="KW-1185">Reference proteome</keyword>
<dbReference type="OrthoDB" id="9768133at2"/>
<dbReference type="PROSITE" id="PS00393">
    <property type="entry name" value="PEPCASE_2"/>
    <property type="match status" value="1"/>
</dbReference>
<dbReference type="PROSITE" id="PS00781">
    <property type="entry name" value="PEPCASE_1"/>
    <property type="match status" value="1"/>
</dbReference>
<proteinExistence type="inferred from homology"/>
<comment type="cofactor">
    <cofactor evidence="1 10">
        <name>Mg(2+)</name>
        <dbReference type="ChEBI" id="CHEBI:18420"/>
    </cofactor>
</comment>
<dbReference type="PANTHER" id="PTHR30523">
    <property type="entry name" value="PHOSPHOENOLPYRUVATE CARBOXYLASE"/>
    <property type="match status" value="1"/>
</dbReference>
<comment type="function">
    <text evidence="2 10">Forms oxaloacetate, a four-carbon dicarboxylic acid source for the tricarboxylic acid cycle.</text>
</comment>
<organism evidence="13 14">
    <name type="scientific">Cocleimonas flava</name>
    <dbReference type="NCBI Taxonomy" id="634765"/>
    <lineage>
        <taxon>Bacteria</taxon>
        <taxon>Pseudomonadati</taxon>
        <taxon>Pseudomonadota</taxon>
        <taxon>Gammaproteobacteria</taxon>
        <taxon>Thiotrichales</taxon>
        <taxon>Thiotrichaceae</taxon>
        <taxon>Cocleimonas</taxon>
    </lineage>
</organism>
<keyword evidence="13" id="KW-0670">Pyruvate</keyword>
<sequence>MNNEVQTKKPETNMEPLQKQVRIVGNLLGEVLKEQEGEAIFDTVEYLRTGYISLRHKDDPQKRLDLMAYIETLDEHTLKQVTRAFNTFYVLSNIVEEDYLHRERRNLYKQDDRKLWQGSFLRTVDEIAESGISAEDMQRIIDELRYTPVFTAHPTEARRRTMMTLQRRIFLIIDQLNRDELTSEERGSLQNQLKSQIQLLWRTKEVRLNKPTVEDEVRYGLFYFQASLFEAIPMVYRYFERATRKVYGSGKINIPSLLKFGSWIGGDRDGNPFVTPAVTRNAIRLHMQEALNEYHCRIVKLRSILSHDIEYITPSAEFITSLKADEAELKEFISKRKTELFENEPYRQKLDYMAHRLNANFLIVRSYISGEKADMSSGALKGTYKEVTEFLNELYLIRDSLISHNDQYIANRELKDLIRLVETCGFTLYKLDLRQESTVHTRTVTEVLKQFTPDQDYETLSETQRIETLANLISRVNLPKPNPESLSAESVEALELFDTMEEMRAETGDSIFGTYVISMTHTASHVLEVMFLARLAGIVGTDADGKPFCNIQISPLFETIEDLRHISEVLTNLFENPVYMELLKVSGNLQEVMLGYSDSCKDGGILASQWNLYNAQKQVIALTDSYGVKCRMFHGRGGTVGRGGGPTHEAIISQPPDTVHGQIKFTEQGEVLSNKYSNTETAVYELGVGITGLLKASQSIVKKHGKYADNYLQAMADIAVSGEQSYRDLTDNTEGFQDYFYENTPVTEIGQMNIGSRPSHRKTDRSKASIRAIPWVFGWSLSRHTLPAWYGIGTALETFRKEHGELLLREMYQKWPFFKALLSNVQMSLFKAQMDIAKEYSNLWKDKKRSAIIYDKIAAEYHLTVRELLSVAQIDNLLQETPLLQYSLERREPYLDPLNHIQITVLGRHREFISKSEEESPWIDELLLTINAIAAGMRNTG</sequence>
<dbReference type="EMBL" id="SMFQ01000004">
    <property type="protein sequence ID" value="TCJ84935.1"/>
    <property type="molecule type" value="Genomic_DNA"/>
</dbReference>
<dbReference type="GO" id="GO:0000287">
    <property type="term" value="F:magnesium ion binding"/>
    <property type="evidence" value="ECO:0007669"/>
    <property type="project" value="UniProtKB-UniRule"/>
</dbReference>
<dbReference type="GO" id="GO:0006107">
    <property type="term" value="P:oxaloacetate metabolic process"/>
    <property type="evidence" value="ECO:0007669"/>
    <property type="project" value="UniProtKB-UniRule"/>
</dbReference>
<dbReference type="PRINTS" id="PR00150">
    <property type="entry name" value="PEPCARBXLASE"/>
</dbReference>
<keyword evidence="8 10" id="KW-0120">Carbon dioxide fixation</keyword>
<dbReference type="NCBIfam" id="NF000584">
    <property type="entry name" value="PRK00009.1"/>
    <property type="match status" value="1"/>
</dbReference>
<comment type="similarity">
    <text evidence="3 10">Belongs to the PEPCase type 1 family.</text>
</comment>
<evidence type="ECO:0000256" key="4">
    <source>
        <dbReference type="ARBA" id="ARBA00012305"/>
    </source>
</evidence>
<evidence type="ECO:0000256" key="10">
    <source>
        <dbReference type="HAMAP-Rule" id="MF_00595"/>
    </source>
</evidence>
<dbReference type="SUPFAM" id="SSF51621">
    <property type="entry name" value="Phosphoenolpyruvate/pyruvate domain"/>
    <property type="match status" value="1"/>
</dbReference>
<keyword evidence="6 10" id="KW-0460">Magnesium</keyword>
<evidence type="ECO:0000313" key="13">
    <source>
        <dbReference type="EMBL" id="TCJ84935.1"/>
    </source>
</evidence>
<reference evidence="13 14" key="1">
    <citation type="submission" date="2019-03" db="EMBL/GenBank/DDBJ databases">
        <title>Genomic Encyclopedia of Type Strains, Phase IV (KMG-IV): sequencing the most valuable type-strain genomes for metagenomic binning, comparative biology and taxonomic classification.</title>
        <authorList>
            <person name="Goeker M."/>
        </authorList>
    </citation>
    <scope>NUCLEOTIDE SEQUENCE [LARGE SCALE GENOMIC DNA]</scope>
    <source>
        <strain evidence="13 14">DSM 24830</strain>
    </source>
</reference>
<dbReference type="GO" id="GO:0006099">
    <property type="term" value="P:tricarboxylic acid cycle"/>
    <property type="evidence" value="ECO:0007669"/>
    <property type="project" value="InterPro"/>
</dbReference>
<protein>
    <recommendedName>
        <fullName evidence="5 10">Phosphoenolpyruvate carboxylase</fullName>
        <shortName evidence="10">PEPC</shortName>
        <shortName evidence="10">PEPCase</shortName>
        <ecNumber evidence="4 10">4.1.1.31</ecNumber>
    </recommendedName>
</protein>
<dbReference type="RefSeq" id="WP_131906658.1">
    <property type="nucleotide sequence ID" value="NZ_BAAAFU010000006.1"/>
</dbReference>
<comment type="catalytic activity">
    <reaction evidence="9 10">
        <text>oxaloacetate + phosphate = phosphoenolpyruvate + hydrogencarbonate</text>
        <dbReference type="Rhea" id="RHEA:28370"/>
        <dbReference type="ChEBI" id="CHEBI:16452"/>
        <dbReference type="ChEBI" id="CHEBI:17544"/>
        <dbReference type="ChEBI" id="CHEBI:43474"/>
        <dbReference type="ChEBI" id="CHEBI:58702"/>
        <dbReference type="EC" id="4.1.1.31"/>
    </reaction>
</comment>
<evidence type="ECO:0000256" key="11">
    <source>
        <dbReference type="PROSITE-ProRule" id="PRU10111"/>
    </source>
</evidence>
<evidence type="ECO:0000256" key="5">
    <source>
        <dbReference type="ARBA" id="ARBA00022419"/>
    </source>
</evidence>
<dbReference type="InterPro" id="IPR021135">
    <property type="entry name" value="PEP_COase"/>
</dbReference>
<dbReference type="HAMAP" id="MF_00595">
    <property type="entry name" value="PEPcase_type1"/>
    <property type="match status" value="1"/>
</dbReference>
<feature type="active site" evidence="10 11">
    <location>
        <position position="153"/>
    </location>
</feature>
<name>A0A4V2P8A0_9GAMM</name>
<comment type="subunit">
    <text evidence="10">Homotetramer.</text>
</comment>
<dbReference type="InterPro" id="IPR033129">
    <property type="entry name" value="PEPCASE_His_AS"/>
</dbReference>
<evidence type="ECO:0000256" key="1">
    <source>
        <dbReference type="ARBA" id="ARBA00001946"/>
    </source>
</evidence>
<dbReference type="AlphaFoldDB" id="A0A4V2P8A0"/>
<dbReference type="Gene3D" id="1.20.1440.90">
    <property type="entry name" value="Phosphoenolpyruvate/pyruvate domain"/>
    <property type="match status" value="1"/>
</dbReference>
<evidence type="ECO:0000256" key="8">
    <source>
        <dbReference type="ARBA" id="ARBA00023300"/>
    </source>
</evidence>
<dbReference type="PANTHER" id="PTHR30523:SF46">
    <property type="entry name" value="PHOSPHOENOLPYRUVATE CARBOXYLASE"/>
    <property type="match status" value="1"/>
</dbReference>
<dbReference type="Pfam" id="PF00311">
    <property type="entry name" value="PEPcase"/>
    <property type="match status" value="1"/>
</dbReference>
<dbReference type="InterPro" id="IPR015813">
    <property type="entry name" value="Pyrv/PenolPyrv_kinase-like_dom"/>
</dbReference>
<evidence type="ECO:0000256" key="3">
    <source>
        <dbReference type="ARBA" id="ARBA00008346"/>
    </source>
</evidence>
<dbReference type="InterPro" id="IPR022805">
    <property type="entry name" value="PEP_COase_bac/pln-type"/>
</dbReference>
<dbReference type="GO" id="GO:0008964">
    <property type="term" value="F:phosphoenolpyruvate carboxylase activity"/>
    <property type="evidence" value="ECO:0007669"/>
    <property type="project" value="UniProtKB-UniRule"/>
</dbReference>
<evidence type="ECO:0000256" key="2">
    <source>
        <dbReference type="ARBA" id="ARBA00003670"/>
    </source>
</evidence>
<dbReference type="Proteomes" id="UP000294887">
    <property type="component" value="Unassembled WGS sequence"/>
</dbReference>
<dbReference type="InterPro" id="IPR018129">
    <property type="entry name" value="PEP_COase_Lys_AS"/>
</dbReference>
<gene>
    <name evidence="10" type="primary">ppc</name>
    <name evidence="13" type="ORF">EV695_2898</name>
</gene>
<feature type="active site" evidence="10 12">
    <location>
        <position position="601"/>
    </location>
</feature>
<dbReference type="GO" id="GO:0005829">
    <property type="term" value="C:cytosol"/>
    <property type="evidence" value="ECO:0007669"/>
    <property type="project" value="TreeGrafter"/>
</dbReference>
<comment type="caution">
    <text evidence="13">The sequence shown here is derived from an EMBL/GenBank/DDBJ whole genome shotgun (WGS) entry which is preliminary data.</text>
</comment>
<evidence type="ECO:0000256" key="7">
    <source>
        <dbReference type="ARBA" id="ARBA00023239"/>
    </source>
</evidence>
<dbReference type="GO" id="GO:0015977">
    <property type="term" value="P:carbon fixation"/>
    <property type="evidence" value="ECO:0007669"/>
    <property type="project" value="UniProtKB-UniRule"/>
</dbReference>
<evidence type="ECO:0000256" key="9">
    <source>
        <dbReference type="ARBA" id="ARBA00048995"/>
    </source>
</evidence>
<keyword evidence="7 10" id="KW-0456">Lyase</keyword>